<proteinExistence type="inferred from homology"/>
<evidence type="ECO:0000256" key="2">
    <source>
        <dbReference type="ARBA" id="ARBA00022801"/>
    </source>
</evidence>
<dbReference type="SUPFAM" id="SSF49785">
    <property type="entry name" value="Galactose-binding domain-like"/>
    <property type="match status" value="1"/>
</dbReference>
<evidence type="ECO:0000256" key="1">
    <source>
        <dbReference type="ARBA" id="ARBA00007401"/>
    </source>
</evidence>
<evidence type="ECO:0000313" key="10">
    <source>
        <dbReference type="EMBL" id="QEC70789.1"/>
    </source>
</evidence>
<dbReference type="InterPro" id="IPR040605">
    <property type="entry name" value="Glyco_hydro2_dom5"/>
</dbReference>
<dbReference type="RefSeq" id="WP_146780049.1">
    <property type="nucleotide sequence ID" value="NZ_CP042434.1"/>
</dbReference>
<organism evidence="10 11">
    <name type="scientific">Arachidicoccus ginsenosidivorans</name>
    <dbReference type="NCBI Taxonomy" id="496057"/>
    <lineage>
        <taxon>Bacteria</taxon>
        <taxon>Pseudomonadati</taxon>
        <taxon>Bacteroidota</taxon>
        <taxon>Chitinophagia</taxon>
        <taxon>Chitinophagales</taxon>
        <taxon>Chitinophagaceae</taxon>
        <taxon>Arachidicoccus</taxon>
    </lineage>
</organism>
<evidence type="ECO:0000259" key="6">
    <source>
        <dbReference type="Pfam" id="PF02836"/>
    </source>
</evidence>
<dbReference type="Gene3D" id="2.60.40.10">
    <property type="entry name" value="Immunoglobulins"/>
    <property type="match status" value="3"/>
</dbReference>
<dbReference type="PANTHER" id="PTHR42732">
    <property type="entry name" value="BETA-GALACTOSIDASE"/>
    <property type="match status" value="1"/>
</dbReference>
<dbReference type="InterPro" id="IPR051913">
    <property type="entry name" value="GH2_Domain-Containing"/>
</dbReference>
<dbReference type="KEGG" id="agi:FSB73_02900"/>
<protein>
    <submittedName>
        <fullName evidence="10">Glycoside hydrolase family 2 protein</fullName>
    </submittedName>
</protein>
<dbReference type="InterPro" id="IPR036156">
    <property type="entry name" value="Beta-gal/glucu_dom_sf"/>
</dbReference>
<dbReference type="EMBL" id="CP042434">
    <property type="protein sequence ID" value="QEC70789.1"/>
    <property type="molecule type" value="Genomic_DNA"/>
</dbReference>
<feature type="domain" description="Glycosyl hydrolases family 2 sugar binding" evidence="7">
    <location>
        <begin position="120"/>
        <end position="215"/>
    </location>
</feature>
<dbReference type="GO" id="GO:0005975">
    <property type="term" value="P:carbohydrate metabolic process"/>
    <property type="evidence" value="ECO:0007669"/>
    <property type="project" value="InterPro"/>
</dbReference>
<dbReference type="InterPro" id="IPR013783">
    <property type="entry name" value="Ig-like_fold"/>
</dbReference>
<evidence type="ECO:0000256" key="3">
    <source>
        <dbReference type="ARBA" id="ARBA00023295"/>
    </source>
</evidence>
<keyword evidence="2 10" id="KW-0378">Hydrolase</keyword>
<keyword evidence="11" id="KW-1185">Reference proteome</keyword>
<keyword evidence="3" id="KW-0326">Glycosidase</keyword>
<evidence type="ECO:0000259" key="7">
    <source>
        <dbReference type="Pfam" id="PF02837"/>
    </source>
</evidence>
<feature type="domain" description="DUF4982" evidence="8">
    <location>
        <begin position="700"/>
        <end position="760"/>
    </location>
</feature>
<dbReference type="SUPFAM" id="SSF49303">
    <property type="entry name" value="beta-Galactosidase/glucuronidase domain"/>
    <property type="match status" value="1"/>
</dbReference>
<dbReference type="InterPro" id="IPR006104">
    <property type="entry name" value="Glyco_hydro_2_N"/>
</dbReference>
<feature type="transmembrane region" description="Helical" evidence="4">
    <location>
        <begin position="20"/>
        <end position="39"/>
    </location>
</feature>
<keyword evidence="4" id="KW-0812">Transmembrane</keyword>
<name>A0A5B8VHM7_9BACT</name>
<dbReference type="InterPro" id="IPR032311">
    <property type="entry name" value="DUF4982"/>
</dbReference>
<keyword evidence="4" id="KW-1133">Transmembrane helix</keyword>
<evidence type="ECO:0000259" key="5">
    <source>
        <dbReference type="Pfam" id="PF00703"/>
    </source>
</evidence>
<dbReference type="Gene3D" id="2.60.120.260">
    <property type="entry name" value="Galactose-binding domain-like"/>
    <property type="match status" value="1"/>
</dbReference>
<dbReference type="AlphaFoldDB" id="A0A5B8VHM7"/>
<dbReference type="Pfam" id="PF02837">
    <property type="entry name" value="Glyco_hydro_2_N"/>
    <property type="match status" value="1"/>
</dbReference>
<dbReference type="SUPFAM" id="SSF51445">
    <property type="entry name" value="(Trans)glycosidases"/>
    <property type="match status" value="1"/>
</dbReference>
<evidence type="ECO:0000256" key="4">
    <source>
        <dbReference type="SAM" id="Phobius"/>
    </source>
</evidence>
<keyword evidence="4" id="KW-0472">Membrane</keyword>
<dbReference type="Pfam" id="PF16355">
    <property type="entry name" value="DUF4982"/>
    <property type="match status" value="1"/>
</dbReference>
<dbReference type="Gene3D" id="3.20.20.80">
    <property type="entry name" value="Glycosidases"/>
    <property type="match status" value="1"/>
</dbReference>
<gene>
    <name evidence="10" type="ORF">FSB73_02900</name>
</gene>
<dbReference type="InterPro" id="IPR006102">
    <property type="entry name" value="Ig-like_GH2"/>
</dbReference>
<comment type="similarity">
    <text evidence="1">Belongs to the glycosyl hydrolase 2 family.</text>
</comment>
<dbReference type="Proteomes" id="UP000321291">
    <property type="component" value="Chromosome"/>
</dbReference>
<feature type="domain" description="Glycoside hydrolase family 2 catalytic" evidence="6">
    <location>
        <begin position="370"/>
        <end position="533"/>
    </location>
</feature>
<dbReference type="OrthoDB" id="9801077at2"/>
<dbReference type="Pfam" id="PF00703">
    <property type="entry name" value="Glyco_hydro_2"/>
    <property type="match status" value="1"/>
</dbReference>
<dbReference type="GO" id="GO:0004553">
    <property type="term" value="F:hydrolase activity, hydrolyzing O-glycosyl compounds"/>
    <property type="evidence" value="ECO:0007669"/>
    <property type="project" value="InterPro"/>
</dbReference>
<dbReference type="Pfam" id="PF02836">
    <property type="entry name" value="Glyco_hydro_2_C"/>
    <property type="match status" value="1"/>
</dbReference>
<evidence type="ECO:0000313" key="11">
    <source>
        <dbReference type="Proteomes" id="UP000321291"/>
    </source>
</evidence>
<accession>A0A5B8VHM7</accession>
<reference evidence="10 11" key="1">
    <citation type="journal article" date="2017" name="Int. J. Syst. Evol. Microbiol.">
        <title>Arachidicoccus ginsenosidivorans sp. nov., with ginsenoside-converting activity isolated from ginseng cultivating soil.</title>
        <authorList>
            <person name="Siddiqi M.Z."/>
            <person name="Aslam Z."/>
            <person name="Im W.T."/>
        </authorList>
    </citation>
    <scope>NUCLEOTIDE SEQUENCE [LARGE SCALE GENOMIC DNA]</scope>
    <source>
        <strain evidence="10 11">Gsoil 809</strain>
    </source>
</reference>
<evidence type="ECO:0000259" key="9">
    <source>
        <dbReference type="Pfam" id="PF18565"/>
    </source>
</evidence>
<feature type="domain" description="Glycoside hydrolase family 2 immunoglobulin-like beta-sandwich" evidence="5">
    <location>
        <begin position="286"/>
        <end position="362"/>
    </location>
</feature>
<dbReference type="InterPro" id="IPR017853">
    <property type="entry name" value="GH"/>
</dbReference>
<sequence length="881" mass="98711">MHKYIDKYRDNYFLRKRLRIFLVPDVVLVLFYLLLSLSGCNSHDFGHSIGTEKISFNQRWTFHKGPLDSTQVFVGGELPLNGLIDTARWYNIMLPHDWSIFGAFSKTNARKNNGHALPTGIGWYRKTFSLPSADRYKHIFIAFDGVYRNCTVWINGHKLGDQLTGDVAFSYNLSKYLHFDDRSNILVVRVDNSQKPDAAWYTGSGINRNVWLIKKMPITIDEQQSNYDARIKMPHLNDAIPSRRMENAVAEITQDLVIDNMGMPAIKKVKDEYEQKELKAQQHLLDMRIQIKTTIYDENNFQVAQKTGSVKPTPGRQHIRWNLSVKNIKPWSPEDPYVYTWEVELRQGSHIIDRIRKPLGFRDIRFDSAKGFFLNGVPAKIKGVCMSSDWGAMGTAYNYSAMTRQLKILKDMGCNAIRTIHQPPAPEMLSLCDSMGFLVMDEVFDNWHTLSEAVKKDSNATRLYQQQLADFIKRDRYHPSVILWSLGNTGALGATPLGVKMATEMTQIIRGLDSTRAITAAMNELDPKLNKIASSGLLDVLGFNFHDELYDSLPHYYPGKAFIATGTAAALESRGVYPKHLPDSIAYLPSAGKDGLADTVGTNWAVSAYDKYAAPGGNTHERALLAIKNKDFISGCFVWTGFDFLGGNLPYPFPARSSYTGIVDLSGLHKDVYFMYQSEWASKPMLHVFPGWNWNAADTVSVWAYYSQADSVELLLNGHSLGKRSKGDGKSGDTPLHVSWRVPYKAGKLEVIAKKDGVTVLTQEVKTAGPAVRLAASVDQAFFRGIIGDLIFVTVRLTDEKGVLVTNDDREITFSIKGPATLVGLSNGYQAGSRSLKGKTLSTWKGKVVAIIEPKVSKGHIELDMQGEGMEIVRENILVGE</sequence>
<dbReference type="PRINTS" id="PR00132">
    <property type="entry name" value="GLHYDRLASE2"/>
</dbReference>
<dbReference type="PANTHER" id="PTHR42732:SF1">
    <property type="entry name" value="BETA-MANNOSIDASE"/>
    <property type="match status" value="1"/>
</dbReference>
<dbReference type="InterPro" id="IPR006103">
    <property type="entry name" value="Glyco_hydro_2_cat"/>
</dbReference>
<dbReference type="InterPro" id="IPR008979">
    <property type="entry name" value="Galactose-bd-like_sf"/>
</dbReference>
<feature type="domain" description="Glycoside hydrolase family 2" evidence="9">
    <location>
        <begin position="777"/>
        <end position="871"/>
    </location>
</feature>
<evidence type="ECO:0000259" key="8">
    <source>
        <dbReference type="Pfam" id="PF16355"/>
    </source>
</evidence>
<dbReference type="InterPro" id="IPR006101">
    <property type="entry name" value="Glyco_hydro_2"/>
</dbReference>
<dbReference type="Pfam" id="PF18565">
    <property type="entry name" value="Glyco_hydro2_C5"/>
    <property type="match status" value="1"/>
</dbReference>